<keyword evidence="2" id="KW-0812">Transmembrane</keyword>
<feature type="domain" description="SLC12A transporter C-terminal" evidence="6">
    <location>
        <begin position="40"/>
        <end position="123"/>
    </location>
</feature>
<sequence>MDACNGVVHETDDDLKVQDFVKILSFANTAEKAVLAVKGLTDMSLDDVKGEQSTIDVWWMIHDGGFLILLSWLLTQHRNWRQSQIRVFTLAENVSEERAKSAGEVLSRTLRERRLFDVDVEVILADDAMIEPYTYDWTLRVEGRHHFLNSRGQRAAESIPLEIDDLFVVDELTAHVSPTHARSSRSTRSLESSGAACDVPSGSVVVSDLREEPDRCPRGHVMRRPQSTLPPLGDQRLLSQPDFSNLESCTRLNQVVLSRSSEAELVVLNLPQQWGTEVSQARAFMTYCNALTAGLKSVVFVHSSGHEVFDLSN</sequence>
<evidence type="ECO:0000313" key="8">
    <source>
        <dbReference type="Proteomes" id="UP001642464"/>
    </source>
</evidence>
<feature type="compositionally biased region" description="Low complexity" evidence="5">
    <location>
        <begin position="184"/>
        <end position="193"/>
    </location>
</feature>
<evidence type="ECO:0000256" key="2">
    <source>
        <dbReference type="ARBA" id="ARBA00022692"/>
    </source>
</evidence>
<keyword evidence="4" id="KW-0472">Membrane</keyword>
<evidence type="ECO:0000256" key="3">
    <source>
        <dbReference type="ARBA" id="ARBA00022989"/>
    </source>
</evidence>
<reference evidence="7 8" key="1">
    <citation type="submission" date="2024-02" db="EMBL/GenBank/DDBJ databases">
        <authorList>
            <person name="Chen Y."/>
            <person name="Shah S."/>
            <person name="Dougan E. K."/>
            <person name="Thang M."/>
            <person name="Chan C."/>
        </authorList>
    </citation>
    <scope>NUCLEOTIDE SEQUENCE [LARGE SCALE GENOMIC DNA]</scope>
</reference>
<comment type="caution">
    <text evidence="7">The sequence shown here is derived from an EMBL/GenBank/DDBJ whole genome shotgun (WGS) entry which is preliminary data.</text>
</comment>
<dbReference type="InterPro" id="IPR004842">
    <property type="entry name" value="SLC12A_fam"/>
</dbReference>
<keyword evidence="3" id="KW-1133">Transmembrane helix</keyword>
<accession>A0ABP0J7D4</accession>
<dbReference type="PANTHER" id="PTHR11827">
    <property type="entry name" value="SOLUTE CARRIER FAMILY 12, CATION COTRANSPORTERS"/>
    <property type="match status" value="1"/>
</dbReference>
<dbReference type="PANTHER" id="PTHR11827:SF72">
    <property type="entry name" value="GH08340P"/>
    <property type="match status" value="1"/>
</dbReference>
<dbReference type="Pfam" id="PF03522">
    <property type="entry name" value="SLC12"/>
    <property type="match status" value="1"/>
</dbReference>
<evidence type="ECO:0000256" key="5">
    <source>
        <dbReference type="SAM" id="MobiDB-lite"/>
    </source>
</evidence>
<protein>
    <submittedName>
        <fullName evidence="7">Solute carrier family 12 member 6 (Electroneutral potassium-chloride cotransporter 3) (K-Cl cotransporter 3)</fullName>
    </submittedName>
</protein>
<dbReference type="InterPro" id="IPR018491">
    <property type="entry name" value="SLC12_C"/>
</dbReference>
<evidence type="ECO:0000256" key="4">
    <source>
        <dbReference type="ARBA" id="ARBA00023136"/>
    </source>
</evidence>
<name>A0ABP0J7D4_9DINO</name>
<keyword evidence="8" id="KW-1185">Reference proteome</keyword>
<evidence type="ECO:0000313" key="7">
    <source>
        <dbReference type="EMBL" id="CAK9010272.1"/>
    </source>
</evidence>
<organism evidence="7 8">
    <name type="scientific">Durusdinium trenchii</name>
    <dbReference type="NCBI Taxonomy" id="1381693"/>
    <lineage>
        <taxon>Eukaryota</taxon>
        <taxon>Sar</taxon>
        <taxon>Alveolata</taxon>
        <taxon>Dinophyceae</taxon>
        <taxon>Suessiales</taxon>
        <taxon>Symbiodiniaceae</taxon>
        <taxon>Durusdinium</taxon>
    </lineage>
</organism>
<evidence type="ECO:0000259" key="6">
    <source>
        <dbReference type="Pfam" id="PF03522"/>
    </source>
</evidence>
<feature type="region of interest" description="Disordered" evidence="5">
    <location>
        <begin position="178"/>
        <end position="234"/>
    </location>
</feature>
<comment type="subcellular location">
    <subcellularLocation>
        <location evidence="1">Membrane</location>
        <topology evidence="1">Multi-pass membrane protein</topology>
    </subcellularLocation>
</comment>
<evidence type="ECO:0000256" key="1">
    <source>
        <dbReference type="ARBA" id="ARBA00004141"/>
    </source>
</evidence>
<proteinExistence type="predicted"/>
<dbReference type="Proteomes" id="UP001642464">
    <property type="component" value="Unassembled WGS sequence"/>
</dbReference>
<feature type="compositionally biased region" description="Basic and acidic residues" evidence="5">
    <location>
        <begin position="208"/>
        <end position="217"/>
    </location>
</feature>
<dbReference type="EMBL" id="CAXAMM010006224">
    <property type="protein sequence ID" value="CAK9010272.1"/>
    <property type="molecule type" value="Genomic_DNA"/>
</dbReference>
<gene>
    <name evidence="7" type="ORF">SCF082_LOCUS10597</name>
</gene>